<reference evidence="3 4" key="1">
    <citation type="submission" date="2019-10" db="EMBL/GenBank/DDBJ databases">
        <title>Whole-genome sequence of the extremophile Heliorestis acidaminivorans DSM 24790.</title>
        <authorList>
            <person name="Kyndt J.A."/>
            <person name="Meyer T.E."/>
        </authorList>
    </citation>
    <scope>NUCLEOTIDE SEQUENCE [LARGE SCALE GENOMIC DNA]</scope>
    <source>
        <strain evidence="3 4">DSM 24790</strain>
    </source>
</reference>
<evidence type="ECO:0000256" key="2">
    <source>
        <dbReference type="SAM" id="Phobius"/>
    </source>
</evidence>
<gene>
    <name evidence="3" type="ORF">F9B85_07225</name>
</gene>
<evidence type="ECO:0000313" key="4">
    <source>
        <dbReference type="Proteomes" id="UP000468766"/>
    </source>
</evidence>
<protein>
    <submittedName>
        <fullName evidence="3">Septum formation initiator family protein</fullName>
    </submittedName>
</protein>
<keyword evidence="2" id="KW-0472">Membrane</keyword>
<dbReference type="InterPro" id="IPR007060">
    <property type="entry name" value="FtsL/DivIC"/>
</dbReference>
<keyword evidence="4" id="KW-1185">Reference proteome</keyword>
<dbReference type="Proteomes" id="UP000468766">
    <property type="component" value="Unassembled WGS sequence"/>
</dbReference>
<dbReference type="Pfam" id="PF04977">
    <property type="entry name" value="DivIC"/>
    <property type="match status" value="1"/>
</dbReference>
<accession>A0A6I0F1I1</accession>
<organism evidence="3 4">
    <name type="scientific">Heliorestis acidaminivorans</name>
    <dbReference type="NCBI Taxonomy" id="553427"/>
    <lineage>
        <taxon>Bacteria</taxon>
        <taxon>Bacillati</taxon>
        <taxon>Bacillota</taxon>
        <taxon>Clostridia</taxon>
        <taxon>Eubacteriales</taxon>
        <taxon>Heliobacteriaceae</taxon>
        <taxon>Heliorestis</taxon>
    </lineage>
</organism>
<comment type="caution">
    <text evidence="3">The sequence shown here is derived from an EMBL/GenBank/DDBJ whole genome shotgun (WGS) entry which is preliminary data.</text>
</comment>
<sequence>MLKDFLVLCRKTKVDSIDSGVAFLRKPRKKPFLTWKMIIFLGLVFLFLLASLPPYLQQRQLAQEAEALRAEIEALRQDRILLERQKEWLSTDEYVEQVARQQLGLVRPGEVVIIRANVGQGE</sequence>
<name>A0A6I0F1I1_9FIRM</name>
<keyword evidence="2" id="KW-1133">Transmembrane helix</keyword>
<feature type="transmembrane region" description="Helical" evidence="2">
    <location>
        <begin position="33"/>
        <end position="56"/>
    </location>
</feature>
<dbReference type="EMBL" id="WBXO01000004">
    <property type="protein sequence ID" value="KAB2953047.1"/>
    <property type="molecule type" value="Genomic_DNA"/>
</dbReference>
<dbReference type="OrthoDB" id="9815382at2"/>
<feature type="coiled-coil region" evidence="1">
    <location>
        <begin position="58"/>
        <end position="85"/>
    </location>
</feature>
<dbReference type="AlphaFoldDB" id="A0A6I0F1I1"/>
<proteinExistence type="predicted"/>
<evidence type="ECO:0000313" key="3">
    <source>
        <dbReference type="EMBL" id="KAB2953047.1"/>
    </source>
</evidence>
<keyword evidence="2" id="KW-0812">Transmembrane</keyword>
<evidence type="ECO:0000256" key="1">
    <source>
        <dbReference type="SAM" id="Coils"/>
    </source>
</evidence>
<keyword evidence="1" id="KW-0175">Coiled coil</keyword>